<dbReference type="InterPro" id="IPR052522">
    <property type="entry name" value="ABC-2_transport_permease"/>
</dbReference>
<feature type="non-terminal residue" evidence="7">
    <location>
        <position position="1"/>
    </location>
</feature>
<comment type="similarity">
    <text evidence="5">Belongs to the ABC-2 integral membrane protein family.</text>
</comment>
<dbReference type="EMBL" id="AFMD02000575">
    <property type="protein sequence ID" value="EMG19011.1"/>
    <property type="molecule type" value="Genomic_DNA"/>
</dbReference>
<feature type="transmembrane region" description="Helical" evidence="5">
    <location>
        <begin position="156"/>
        <end position="174"/>
    </location>
</feature>
<evidence type="ECO:0000256" key="2">
    <source>
        <dbReference type="ARBA" id="ARBA00022692"/>
    </source>
</evidence>
<feature type="transmembrane region" description="Helical" evidence="5">
    <location>
        <begin position="262"/>
        <end position="286"/>
    </location>
</feature>
<proteinExistence type="inferred from homology"/>
<dbReference type="PROSITE" id="PS51012">
    <property type="entry name" value="ABC_TM2"/>
    <property type="match status" value="1"/>
</dbReference>
<feature type="domain" description="ABC transmembrane type-2" evidence="6">
    <location>
        <begin position="60"/>
        <end position="289"/>
    </location>
</feature>
<accession>M3HM09</accession>
<comment type="caution">
    <text evidence="7">The sequence shown here is derived from an EMBL/GenBank/DDBJ whole genome shotgun (WGS) entry which is preliminary data.</text>
</comment>
<dbReference type="Pfam" id="PF01061">
    <property type="entry name" value="ABC2_membrane"/>
    <property type="match status" value="1"/>
</dbReference>
<dbReference type="PANTHER" id="PTHR43332">
    <property type="entry name" value="INNER MEMBRANE TRANSPORT PERMEASE YADH-RELATED"/>
    <property type="match status" value="1"/>
</dbReference>
<evidence type="ECO:0000256" key="4">
    <source>
        <dbReference type="ARBA" id="ARBA00023136"/>
    </source>
</evidence>
<feature type="transmembrane region" description="Helical" evidence="5">
    <location>
        <begin position="130"/>
        <end position="150"/>
    </location>
</feature>
<keyword evidence="2 5" id="KW-0812">Transmembrane</keyword>
<keyword evidence="4 5" id="KW-0472">Membrane</keyword>
<feature type="transmembrane region" description="Helical" evidence="5">
    <location>
        <begin position="208"/>
        <end position="227"/>
    </location>
</feature>
<dbReference type="GO" id="GO:0043190">
    <property type="term" value="C:ATP-binding cassette (ABC) transporter complex"/>
    <property type="evidence" value="ECO:0007669"/>
    <property type="project" value="InterPro"/>
</dbReference>
<dbReference type="Proteomes" id="UP000011778">
    <property type="component" value="Unassembled WGS sequence"/>
</dbReference>
<keyword evidence="5" id="KW-1003">Cell membrane</keyword>
<name>M3HM09_LEPIT</name>
<dbReference type="PANTHER" id="PTHR43332:SF1">
    <property type="entry name" value="TRANSPORT PERMEASE PROTEIN"/>
    <property type="match status" value="1"/>
</dbReference>
<gene>
    <name evidence="7" type="ORF">LEP1GSC150_0430</name>
</gene>
<dbReference type="GO" id="GO:0140359">
    <property type="term" value="F:ABC-type transporter activity"/>
    <property type="evidence" value="ECO:0007669"/>
    <property type="project" value="InterPro"/>
</dbReference>
<feature type="transmembrane region" description="Helical" evidence="5">
    <location>
        <begin position="181"/>
        <end position="202"/>
    </location>
</feature>
<organism evidence="7 8">
    <name type="scientific">Leptospira interrogans serovar Copenhageni str. LT2050</name>
    <dbReference type="NCBI Taxonomy" id="1001598"/>
    <lineage>
        <taxon>Bacteria</taxon>
        <taxon>Pseudomonadati</taxon>
        <taxon>Spirochaetota</taxon>
        <taxon>Spirochaetia</taxon>
        <taxon>Leptospirales</taxon>
        <taxon>Leptospiraceae</taxon>
        <taxon>Leptospira</taxon>
    </lineage>
</organism>
<sequence length="294" mass="33091">TEHRPEFPLFLQDLKKAKIDFKDFKYYSKFFGRNIRSVGIKMNLYAIKSIYIFEMSRTWRTLFQSIASPVISTSLYFVVFGSAIGSRIQEVDGVGYGSFIVPGLIMLSLLTESISNSSFGIYFPKFTGTIYEILAAPISMIEIVIGFVGAAATKSVILGTIMLATASLFVPIKIAHPFVMILFLLLTSISFSLFGFIIGIWADSFEKLQVIPLLIITPLVFLGGSFYSANMLPPFWQKVTFFNPVLYLVSGFRWSFYEISDVSVGVSLTMVFVFLSICLCLVWMIFKTGYKIKK</sequence>
<feature type="transmembrane region" description="Helical" evidence="5">
    <location>
        <begin position="62"/>
        <end position="81"/>
    </location>
</feature>
<evidence type="ECO:0000256" key="1">
    <source>
        <dbReference type="ARBA" id="ARBA00004141"/>
    </source>
</evidence>
<dbReference type="AlphaFoldDB" id="M3HM09"/>
<evidence type="ECO:0000259" key="6">
    <source>
        <dbReference type="PROSITE" id="PS51012"/>
    </source>
</evidence>
<dbReference type="InterPro" id="IPR013525">
    <property type="entry name" value="ABC2_TM"/>
</dbReference>
<dbReference type="PRINTS" id="PR00164">
    <property type="entry name" value="ABC2TRNSPORT"/>
</dbReference>
<evidence type="ECO:0000256" key="3">
    <source>
        <dbReference type="ARBA" id="ARBA00022989"/>
    </source>
</evidence>
<evidence type="ECO:0000313" key="7">
    <source>
        <dbReference type="EMBL" id="EMG19011.1"/>
    </source>
</evidence>
<evidence type="ECO:0000313" key="8">
    <source>
        <dbReference type="Proteomes" id="UP000011778"/>
    </source>
</evidence>
<protein>
    <recommendedName>
        <fullName evidence="5">Transport permease protein</fullName>
    </recommendedName>
</protein>
<keyword evidence="5" id="KW-0813">Transport</keyword>
<feature type="transmembrane region" description="Helical" evidence="5">
    <location>
        <begin position="93"/>
        <end position="110"/>
    </location>
</feature>
<comment type="subcellular location">
    <subcellularLocation>
        <location evidence="5">Cell membrane</location>
        <topology evidence="5">Multi-pass membrane protein</topology>
    </subcellularLocation>
    <subcellularLocation>
        <location evidence="1">Membrane</location>
        <topology evidence="1">Multi-pass membrane protein</topology>
    </subcellularLocation>
</comment>
<reference evidence="7 8" key="1">
    <citation type="submission" date="2013-02" db="EMBL/GenBank/DDBJ databases">
        <authorList>
            <person name="Harkins D.M."/>
            <person name="Durkin A.S."/>
            <person name="Brinkac L.M."/>
            <person name="Haft D.H."/>
            <person name="Selengut J.D."/>
            <person name="Sanka R."/>
            <person name="DePew J."/>
            <person name="Purushe J."/>
            <person name="Tulsiani S.M."/>
            <person name="Graham G.C."/>
            <person name="Burns M.-A."/>
            <person name="Dohnt M.F."/>
            <person name="Smythe L.D."/>
            <person name="McKay D.B."/>
            <person name="Craig S.B."/>
            <person name="Vinetz J.M."/>
            <person name="Sutton G.G."/>
            <person name="Nierman W.C."/>
            <person name="Fouts D.E."/>
        </authorList>
    </citation>
    <scope>NUCLEOTIDE SEQUENCE [LARGE SCALE GENOMIC DNA]</scope>
    <source>
        <strain evidence="7 8">LT2050</strain>
    </source>
</reference>
<evidence type="ECO:0000256" key="5">
    <source>
        <dbReference type="RuleBase" id="RU361157"/>
    </source>
</evidence>
<dbReference type="InterPro" id="IPR047817">
    <property type="entry name" value="ABC2_TM_bact-type"/>
</dbReference>
<keyword evidence="3 5" id="KW-1133">Transmembrane helix</keyword>
<dbReference type="InterPro" id="IPR000412">
    <property type="entry name" value="ABC_2_transport"/>
</dbReference>
<dbReference type="NCBIfam" id="NF011648">
    <property type="entry name" value="PRK15066.1"/>
    <property type="match status" value="1"/>
</dbReference>